<dbReference type="SMART" id="SM00490">
    <property type="entry name" value="HELICc"/>
    <property type="match status" value="1"/>
</dbReference>
<dbReference type="AlphaFoldDB" id="A0A6P6S053"/>
<evidence type="ECO:0000256" key="1">
    <source>
        <dbReference type="ARBA" id="ARBA00022741"/>
    </source>
</evidence>
<gene>
    <name evidence="10" type="primary">LOC34617674</name>
</gene>
<dbReference type="InterPro" id="IPR027417">
    <property type="entry name" value="P-loop_NTPase"/>
</dbReference>
<keyword evidence="9" id="KW-1185">Reference proteome</keyword>
<reference evidence="10" key="1">
    <citation type="submission" date="2025-08" db="UniProtKB">
        <authorList>
            <consortium name="RefSeq"/>
        </authorList>
    </citation>
    <scope>IDENTIFICATION</scope>
</reference>
<dbReference type="OrthoDB" id="4255at2759"/>
<dbReference type="CDD" id="cd18787">
    <property type="entry name" value="SF2_C_DEAD"/>
    <property type="match status" value="1"/>
</dbReference>
<keyword evidence="4 5" id="KW-0067">ATP-binding</keyword>
<dbReference type="InterPro" id="IPR050079">
    <property type="entry name" value="DEAD_box_RNA_helicase"/>
</dbReference>
<dbReference type="InterPro" id="IPR000629">
    <property type="entry name" value="RNA-helicase_DEAD-box_CS"/>
</dbReference>
<name>A0A6P6S053_9EIME</name>
<dbReference type="Pfam" id="PF00271">
    <property type="entry name" value="Helicase_C"/>
    <property type="match status" value="1"/>
</dbReference>
<sequence>MRIARGPSHRTHTPGPPVKCLIWAHSRGPPSSTGGPPGTLPGRGLPARQIKGPLWPLTGRVLPHLLSSSRAPRGEGALRTSLRSSVFAETEGIQTEPPECLTAAVSALARKELTPLFPELQVAPEASCKRQTPQTNPAELISKIPRKVASYHSLTNTLQLVGCGPVLVVEARDSRVWDCVWCWLQLNPLFAEALAKRGIEYMTDIQLRSFDPILSGQDCIARSETGSGKTLAFVLPLLESILARRKAASQNAFLQSGGSQEQPLSLGSRGAQVAQPQLLVLAPTRELARQVHNEVGALGAPLGISSVCVYGGVPIQQQLREIRALLNPRRQHQQGRPNHEHLVPSEGALDVVVATPGRLMDLAGLGESSGREEHFQSILSLQSIRHVVLDEADEMLKLGFAEAVDTILTAALAIRVSGEGDTPDVSQASASKAGASQLPRQQQLLLFSATRPPWVQKVATKYLRAPLNIDVMHQRTLRTSSTVAHMRMELPFGLSSSSLSSILKDCVLCLSGRDRQSVVFVPTKAEADALGHAEGMGLLSAAVLHGGIEQETREKVMQGFRSGRYRALICTDVAARGIDVANVDLVIQYGVVPDSDQYIHRSGRTGRAGRRGVSLLLHTPNERREAERLEKSCGIRFDRRELPSVEEVLEATSGCVSRELDSVSPSLMPFFLSAAADVLKRAEREGVNLQQVVARALAVAAGVKELPSRSLLTLRAGEKTLELKRLTDWASAREAGDW</sequence>
<dbReference type="PROSITE" id="PS00039">
    <property type="entry name" value="DEAD_ATP_HELICASE"/>
    <property type="match status" value="1"/>
</dbReference>
<dbReference type="InterPro" id="IPR011545">
    <property type="entry name" value="DEAD/DEAH_box_helicase_dom"/>
</dbReference>
<evidence type="ECO:0000256" key="2">
    <source>
        <dbReference type="ARBA" id="ARBA00022801"/>
    </source>
</evidence>
<dbReference type="RefSeq" id="XP_026193498.1">
    <property type="nucleotide sequence ID" value="XM_026337713.1"/>
</dbReference>
<dbReference type="Proteomes" id="UP000515125">
    <property type="component" value="Unplaced"/>
</dbReference>
<proteinExistence type="inferred from homology"/>
<feature type="region of interest" description="Disordered" evidence="6">
    <location>
        <begin position="23"/>
        <end position="44"/>
    </location>
</feature>
<dbReference type="InterPro" id="IPR059027">
    <property type="entry name" value="DD_DDX21-DDX50"/>
</dbReference>
<feature type="compositionally biased region" description="Low complexity" evidence="6">
    <location>
        <begin position="27"/>
        <end position="44"/>
    </location>
</feature>
<dbReference type="SUPFAM" id="SSF52540">
    <property type="entry name" value="P-loop containing nucleoside triphosphate hydrolases"/>
    <property type="match status" value="1"/>
</dbReference>
<protein>
    <submittedName>
        <fullName evidence="10">DEAD-box ATP-dependent RNA helicase 53</fullName>
    </submittedName>
</protein>
<evidence type="ECO:0000256" key="3">
    <source>
        <dbReference type="ARBA" id="ARBA00022806"/>
    </source>
</evidence>
<evidence type="ECO:0000313" key="10">
    <source>
        <dbReference type="RefSeq" id="XP_026193498.1"/>
    </source>
</evidence>
<dbReference type="InterPro" id="IPR014001">
    <property type="entry name" value="Helicase_ATP-bd"/>
</dbReference>
<dbReference type="InterPro" id="IPR044742">
    <property type="entry name" value="DEAD/DEAH_RhlB"/>
</dbReference>
<keyword evidence="2 5" id="KW-0378">Hydrolase</keyword>
<dbReference type="Gene3D" id="3.40.50.300">
    <property type="entry name" value="P-loop containing nucleotide triphosphate hydrolases"/>
    <property type="match status" value="2"/>
</dbReference>
<dbReference type="InterPro" id="IPR001650">
    <property type="entry name" value="Helicase_C-like"/>
</dbReference>
<dbReference type="GO" id="GO:0005524">
    <property type="term" value="F:ATP binding"/>
    <property type="evidence" value="ECO:0007669"/>
    <property type="project" value="UniProtKB-KW"/>
</dbReference>
<evidence type="ECO:0000256" key="5">
    <source>
        <dbReference type="RuleBase" id="RU000492"/>
    </source>
</evidence>
<dbReference type="PANTHER" id="PTHR47959">
    <property type="entry name" value="ATP-DEPENDENT RNA HELICASE RHLE-RELATED"/>
    <property type="match status" value="1"/>
</dbReference>
<evidence type="ECO:0000313" key="9">
    <source>
        <dbReference type="Proteomes" id="UP000515125"/>
    </source>
</evidence>
<evidence type="ECO:0000256" key="4">
    <source>
        <dbReference type="ARBA" id="ARBA00022840"/>
    </source>
</evidence>
<organism evidence="9 10">
    <name type="scientific">Cyclospora cayetanensis</name>
    <dbReference type="NCBI Taxonomy" id="88456"/>
    <lineage>
        <taxon>Eukaryota</taxon>
        <taxon>Sar</taxon>
        <taxon>Alveolata</taxon>
        <taxon>Apicomplexa</taxon>
        <taxon>Conoidasida</taxon>
        <taxon>Coccidia</taxon>
        <taxon>Eucoccidiorida</taxon>
        <taxon>Eimeriorina</taxon>
        <taxon>Eimeriidae</taxon>
        <taxon>Cyclospora</taxon>
    </lineage>
</organism>
<keyword evidence="3 5" id="KW-0347">Helicase</keyword>
<dbReference type="PROSITE" id="PS51192">
    <property type="entry name" value="HELICASE_ATP_BIND_1"/>
    <property type="match status" value="1"/>
</dbReference>
<dbReference type="Pfam" id="PF26142">
    <property type="entry name" value="DD_DDX21-DDX50"/>
    <property type="match status" value="1"/>
</dbReference>
<keyword evidence="1 5" id="KW-0547">Nucleotide-binding</keyword>
<evidence type="ECO:0000259" key="7">
    <source>
        <dbReference type="PROSITE" id="PS51192"/>
    </source>
</evidence>
<dbReference type="GO" id="GO:0016787">
    <property type="term" value="F:hydrolase activity"/>
    <property type="evidence" value="ECO:0007669"/>
    <property type="project" value="UniProtKB-KW"/>
</dbReference>
<accession>A0A6P6S053</accession>
<dbReference type="GeneID" id="34617674"/>
<dbReference type="Pfam" id="PF00270">
    <property type="entry name" value="DEAD"/>
    <property type="match status" value="1"/>
</dbReference>
<dbReference type="SMART" id="SM00487">
    <property type="entry name" value="DEXDc"/>
    <property type="match status" value="1"/>
</dbReference>
<dbReference type="PROSITE" id="PS51194">
    <property type="entry name" value="HELICASE_CTER"/>
    <property type="match status" value="1"/>
</dbReference>
<comment type="similarity">
    <text evidence="5">Belongs to the DEAD box helicase family.</text>
</comment>
<feature type="domain" description="Helicase ATP-binding" evidence="7">
    <location>
        <begin position="210"/>
        <end position="469"/>
    </location>
</feature>
<dbReference type="GO" id="GO:0005829">
    <property type="term" value="C:cytosol"/>
    <property type="evidence" value="ECO:0007669"/>
    <property type="project" value="TreeGrafter"/>
</dbReference>
<evidence type="ECO:0000256" key="6">
    <source>
        <dbReference type="SAM" id="MobiDB-lite"/>
    </source>
</evidence>
<feature type="domain" description="Helicase C-terminal" evidence="8">
    <location>
        <begin position="502"/>
        <end position="653"/>
    </location>
</feature>
<dbReference type="PANTHER" id="PTHR47959:SF1">
    <property type="entry name" value="ATP-DEPENDENT RNA HELICASE DBPA"/>
    <property type="match status" value="1"/>
</dbReference>
<evidence type="ECO:0000259" key="8">
    <source>
        <dbReference type="PROSITE" id="PS51194"/>
    </source>
</evidence>
<dbReference type="GO" id="GO:0003676">
    <property type="term" value="F:nucleic acid binding"/>
    <property type="evidence" value="ECO:0007669"/>
    <property type="project" value="InterPro"/>
</dbReference>
<dbReference type="CDD" id="cd00268">
    <property type="entry name" value="DEADc"/>
    <property type="match status" value="1"/>
</dbReference>
<dbReference type="GO" id="GO:0003724">
    <property type="term" value="F:RNA helicase activity"/>
    <property type="evidence" value="ECO:0007669"/>
    <property type="project" value="TreeGrafter"/>
</dbReference>